<organism evidence="2 3">
    <name type="scientific">Steinernema hermaphroditum</name>
    <dbReference type="NCBI Taxonomy" id="289476"/>
    <lineage>
        <taxon>Eukaryota</taxon>
        <taxon>Metazoa</taxon>
        <taxon>Ecdysozoa</taxon>
        <taxon>Nematoda</taxon>
        <taxon>Chromadorea</taxon>
        <taxon>Rhabditida</taxon>
        <taxon>Tylenchina</taxon>
        <taxon>Panagrolaimomorpha</taxon>
        <taxon>Strongyloidoidea</taxon>
        <taxon>Steinernematidae</taxon>
        <taxon>Steinernema</taxon>
    </lineage>
</organism>
<dbReference type="Proteomes" id="UP001175271">
    <property type="component" value="Unassembled WGS sequence"/>
</dbReference>
<protein>
    <submittedName>
        <fullName evidence="2">Uncharacterized protein</fullName>
    </submittedName>
</protein>
<comment type="caution">
    <text evidence="2">The sequence shown here is derived from an EMBL/GenBank/DDBJ whole genome shotgun (WGS) entry which is preliminary data.</text>
</comment>
<evidence type="ECO:0000313" key="2">
    <source>
        <dbReference type="EMBL" id="KAK0394929.1"/>
    </source>
</evidence>
<dbReference type="GO" id="GO:0015629">
    <property type="term" value="C:actin cytoskeleton"/>
    <property type="evidence" value="ECO:0007669"/>
    <property type="project" value="InterPro"/>
</dbReference>
<keyword evidence="3" id="KW-1185">Reference proteome</keyword>
<accession>A0AA39GYP0</accession>
<feature type="region of interest" description="Disordered" evidence="1">
    <location>
        <begin position="172"/>
        <end position="191"/>
    </location>
</feature>
<dbReference type="GO" id="GO:0030027">
    <property type="term" value="C:lamellipodium"/>
    <property type="evidence" value="ECO:0007669"/>
    <property type="project" value="TreeGrafter"/>
</dbReference>
<dbReference type="Pfam" id="PF14989">
    <property type="entry name" value="CCDC32"/>
    <property type="match status" value="1"/>
</dbReference>
<dbReference type="AlphaFoldDB" id="A0AA39GYP0"/>
<reference evidence="2" key="1">
    <citation type="submission" date="2023-06" db="EMBL/GenBank/DDBJ databases">
        <title>Genomic analysis of the entomopathogenic nematode Steinernema hermaphroditum.</title>
        <authorList>
            <person name="Schwarz E.M."/>
            <person name="Heppert J.K."/>
            <person name="Baniya A."/>
            <person name="Schwartz H.T."/>
            <person name="Tan C.-H."/>
            <person name="Antoshechkin I."/>
            <person name="Sternberg P.W."/>
            <person name="Goodrich-Blair H."/>
            <person name="Dillman A.R."/>
        </authorList>
    </citation>
    <scope>NUCLEOTIDE SEQUENCE</scope>
    <source>
        <strain evidence="2">PS9179</strain>
        <tissue evidence="2">Whole animal</tissue>
    </source>
</reference>
<evidence type="ECO:0000313" key="3">
    <source>
        <dbReference type="Proteomes" id="UP001175271"/>
    </source>
</evidence>
<dbReference type="GO" id="GO:0007015">
    <property type="term" value="P:actin filament organization"/>
    <property type="evidence" value="ECO:0007669"/>
    <property type="project" value="InterPro"/>
</dbReference>
<dbReference type="PANTHER" id="PTHR15435:SF2">
    <property type="entry name" value="KICSTOR COMPLEX PROTEIN KAPTIN"/>
    <property type="match status" value="1"/>
</dbReference>
<dbReference type="InterPro" id="IPR028039">
    <property type="entry name" value="CCDC32"/>
</dbReference>
<dbReference type="InterPro" id="IPR029982">
    <property type="entry name" value="Kptn"/>
</dbReference>
<dbReference type="GO" id="GO:0051015">
    <property type="term" value="F:actin filament binding"/>
    <property type="evidence" value="ECO:0007669"/>
    <property type="project" value="TreeGrafter"/>
</dbReference>
<proteinExistence type="predicted"/>
<dbReference type="PANTHER" id="PTHR15435">
    <property type="entry name" value="KICSTOR COMPLEX PROTEIN KAPTIN"/>
    <property type="match status" value="1"/>
</dbReference>
<gene>
    <name evidence="2" type="ORF">QR680_001015</name>
</gene>
<sequence>MVHLWSCDDIPDYQLHVKSIVGVVNQIRSVNIGLDIKHCFGQAIHRAYNYNVNCLALHMAEREIDQEYLARLERKLKLLKNPNKEFQSKDVFKEITQSREDRLFNLLTATSTVSSGFDDNFVDAPIKAPYLQRKIAPQTVAISKEEKLKLVKNDQLEKALLKLCSIEDRTGAADTKEEKSGEKPVPAEEEVKSELPTKMVWEERKFVSFPKCHTYGLHIIQRNPPSPVSEPVTTNSQCSDVVFCVNHSGFLIFPNDDGAPCQLADLLEPSFLAGCHSLDLVTADTAPHRHNDCQAFIATCWVGFDEQLDHVKYIAAIFILDSDFNIRLGCNFTISGCPAYCRMTKPSPLTRNMHSWLVFSSDKHIDCYLVSPDDGKAKLVEEVFDVYPGLDLGDLAGAATRTACIYNSEFRWSAVAFDTGHVNVTVSRNDNVGFIVDRKSVKYNNVISFLHFLNKGLPSTETYLLVSSTSGPPVMWHLSLIDDQIRWRFKTALEDWRPGSDAVLCGAVNNNSVCIGTFGNVMLAYDLDEVLTKSVVPVNRSESITVSSPVLSIQFLSDGHMALLSNAGYHCFAHVKK</sequence>
<dbReference type="EMBL" id="JAUCMV010000005">
    <property type="protein sequence ID" value="KAK0394929.1"/>
    <property type="molecule type" value="Genomic_DNA"/>
</dbReference>
<dbReference type="GO" id="GO:0034198">
    <property type="term" value="P:cellular response to amino acid starvation"/>
    <property type="evidence" value="ECO:0007669"/>
    <property type="project" value="TreeGrafter"/>
</dbReference>
<name>A0AA39GYP0_9BILA</name>
<dbReference type="GO" id="GO:1904262">
    <property type="term" value="P:negative regulation of TORC1 signaling"/>
    <property type="evidence" value="ECO:0007669"/>
    <property type="project" value="TreeGrafter"/>
</dbReference>
<evidence type="ECO:0000256" key="1">
    <source>
        <dbReference type="SAM" id="MobiDB-lite"/>
    </source>
</evidence>